<dbReference type="Gene3D" id="3.20.20.100">
    <property type="entry name" value="NADP-dependent oxidoreductase domain"/>
    <property type="match status" value="1"/>
</dbReference>
<evidence type="ECO:0000313" key="2">
    <source>
        <dbReference type="EMBL" id="KAK9811358.1"/>
    </source>
</evidence>
<reference evidence="2 3" key="1">
    <citation type="journal article" date="2024" name="Nat. Commun.">
        <title>Phylogenomics reveals the evolutionary origins of lichenization in chlorophyte algae.</title>
        <authorList>
            <person name="Puginier C."/>
            <person name="Libourel C."/>
            <person name="Otte J."/>
            <person name="Skaloud P."/>
            <person name="Haon M."/>
            <person name="Grisel S."/>
            <person name="Petersen M."/>
            <person name="Berrin J.G."/>
            <person name="Delaux P.M."/>
            <person name="Dal Grande F."/>
            <person name="Keller J."/>
        </authorList>
    </citation>
    <scope>NUCLEOTIDE SEQUENCE [LARGE SCALE GENOMIC DNA]</scope>
    <source>
        <strain evidence="2 3">SAG 2043</strain>
    </source>
</reference>
<dbReference type="PANTHER" id="PTHR42686:SF1">
    <property type="entry name" value="GH17980P-RELATED"/>
    <property type="match status" value="1"/>
</dbReference>
<proteinExistence type="predicted"/>
<comment type="caution">
    <text evidence="2">The sequence shown here is derived from an EMBL/GenBank/DDBJ whole genome shotgun (WGS) entry which is preliminary data.</text>
</comment>
<feature type="domain" description="NADP-dependent oxidoreductase" evidence="1">
    <location>
        <begin position="4"/>
        <end position="267"/>
    </location>
</feature>
<dbReference type="PANTHER" id="PTHR42686">
    <property type="entry name" value="GH17980P-RELATED"/>
    <property type="match status" value="1"/>
</dbReference>
<dbReference type="InterPro" id="IPR020471">
    <property type="entry name" value="AKR"/>
</dbReference>
<dbReference type="EMBL" id="JALJOR010000009">
    <property type="protein sequence ID" value="KAK9811358.1"/>
    <property type="molecule type" value="Genomic_DNA"/>
</dbReference>
<dbReference type="GO" id="GO:0005829">
    <property type="term" value="C:cytosol"/>
    <property type="evidence" value="ECO:0007669"/>
    <property type="project" value="TreeGrafter"/>
</dbReference>
<organism evidence="2 3">
    <name type="scientific">[Myrmecia] bisecta</name>
    <dbReference type="NCBI Taxonomy" id="41462"/>
    <lineage>
        <taxon>Eukaryota</taxon>
        <taxon>Viridiplantae</taxon>
        <taxon>Chlorophyta</taxon>
        <taxon>core chlorophytes</taxon>
        <taxon>Trebouxiophyceae</taxon>
        <taxon>Trebouxiales</taxon>
        <taxon>Trebouxiaceae</taxon>
        <taxon>Myrmecia</taxon>
    </lineage>
</organism>
<name>A0AAW1PTA7_9CHLO</name>
<dbReference type="Pfam" id="PF00248">
    <property type="entry name" value="Aldo_ket_red"/>
    <property type="match status" value="1"/>
</dbReference>
<evidence type="ECO:0000313" key="3">
    <source>
        <dbReference type="Proteomes" id="UP001489004"/>
    </source>
</evidence>
<gene>
    <name evidence="2" type="ORF">WJX72_002436</name>
</gene>
<dbReference type="FunFam" id="3.20.20.100:FF:000011">
    <property type="entry name" value="Aldo/keto reductase"/>
    <property type="match status" value="1"/>
</dbReference>
<dbReference type="SUPFAM" id="SSF51430">
    <property type="entry name" value="NAD(P)-linked oxidoreductase"/>
    <property type="match status" value="1"/>
</dbReference>
<dbReference type="InterPro" id="IPR023210">
    <property type="entry name" value="NADP_OxRdtase_dom"/>
</dbReference>
<dbReference type="InterPro" id="IPR044479">
    <property type="entry name" value="LGALDH-like"/>
</dbReference>
<protein>
    <recommendedName>
        <fullName evidence="1">NADP-dependent oxidoreductase domain-containing protein</fullName>
    </recommendedName>
</protein>
<dbReference type="Proteomes" id="UP001489004">
    <property type="component" value="Unassembled WGS sequence"/>
</dbReference>
<dbReference type="InterPro" id="IPR036812">
    <property type="entry name" value="NAD(P)_OxRdtase_dom_sf"/>
</dbReference>
<dbReference type="GO" id="GO:0010349">
    <property type="term" value="F:L-galactose dehydrogenase activity"/>
    <property type="evidence" value="ECO:0007669"/>
    <property type="project" value="InterPro"/>
</dbReference>
<evidence type="ECO:0000259" key="1">
    <source>
        <dbReference type="Pfam" id="PF00248"/>
    </source>
</evidence>
<sequence length="310" mass="33635">MPVLSLGGAAIGGLFEDVSDEQGVQTMHEAFNCGINYFDTSPYYGVTRSETVMGRAIRDLPRDKIIVATKVGRYDKAKFDFSAARVTASVHESLQRLQTSYIDLIQTHDIEFGDLDQVVSETLPALVKLKQEGFVKHIGITGLPLKIYPYVLDRVPPGTVDTVLSYCHYSLNDTSLAKLVPYFKEKGVGIINASCLSMGLLTRKGPHDWHPAPQNLKDACAKAAAYADSQGVDIARLALQEAAKNADLATQLVGMTAPEQVRENVQTVLEGLGLVPNPTAHKDAEVLQEVNKILSGTQGVTWPSGNPENN</sequence>
<dbReference type="CDD" id="cd19163">
    <property type="entry name" value="AKR_galDH"/>
    <property type="match status" value="1"/>
</dbReference>
<keyword evidence="3" id="KW-1185">Reference proteome</keyword>
<accession>A0AAW1PTA7</accession>
<dbReference type="AlphaFoldDB" id="A0AAW1PTA7"/>